<dbReference type="eggNOG" id="COG1572">
    <property type="taxonomic scope" value="Bacteria"/>
</dbReference>
<dbReference type="InterPro" id="IPR013783">
    <property type="entry name" value="Ig-like_fold"/>
</dbReference>
<dbReference type="Proteomes" id="UP000008631">
    <property type="component" value="Chromosome"/>
</dbReference>
<name>E8QXR2_ISOPI</name>
<dbReference type="InterPro" id="IPR036465">
    <property type="entry name" value="vWFA_dom_sf"/>
</dbReference>
<dbReference type="Pfam" id="PF07584">
    <property type="entry name" value="BatA"/>
    <property type="match status" value="1"/>
</dbReference>
<keyword evidence="1" id="KW-1133">Transmembrane helix</keyword>
<feature type="transmembrane region" description="Helical" evidence="1">
    <location>
        <begin position="732"/>
        <end position="752"/>
    </location>
</feature>
<dbReference type="InterPro" id="IPR029062">
    <property type="entry name" value="Class_I_gatase-like"/>
</dbReference>
<dbReference type="Pfam" id="PF13519">
    <property type="entry name" value="VWA_2"/>
    <property type="match status" value="1"/>
</dbReference>
<dbReference type="KEGG" id="ipa:Isop_3542"/>
<evidence type="ECO:0000313" key="4">
    <source>
        <dbReference type="Proteomes" id="UP000008631"/>
    </source>
</evidence>
<protein>
    <recommendedName>
        <fullName evidence="2">VWFA domain-containing protein</fullName>
    </recommendedName>
</protein>
<feature type="transmembrane region" description="Helical" evidence="1">
    <location>
        <begin position="20"/>
        <end position="48"/>
    </location>
</feature>
<gene>
    <name evidence="3" type="ordered locus">Isop_3542</name>
</gene>
<dbReference type="CDD" id="cd00198">
    <property type="entry name" value="vWFA"/>
    <property type="match status" value="1"/>
</dbReference>
<reference evidence="3 4" key="2">
    <citation type="journal article" date="2011" name="Stand. Genomic Sci.">
        <title>Complete genome sequence of Isosphaera pallida type strain (IS1B).</title>
        <authorList>
            <consortium name="US DOE Joint Genome Institute (JGI-PGF)"/>
            <person name="Goker M."/>
            <person name="Cleland D."/>
            <person name="Saunders E."/>
            <person name="Lapidus A."/>
            <person name="Nolan M."/>
            <person name="Lucas S."/>
            <person name="Hammon N."/>
            <person name="Deshpande S."/>
            <person name="Cheng J.F."/>
            <person name="Tapia R."/>
            <person name="Han C."/>
            <person name="Goodwin L."/>
            <person name="Pitluck S."/>
            <person name="Liolios K."/>
            <person name="Pagani I."/>
            <person name="Ivanova N."/>
            <person name="Mavromatis K."/>
            <person name="Pati A."/>
            <person name="Chen A."/>
            <person name="Palaniappan K."/>
            <person name="Land M."/>
            <person name="Hauser L."/>
            <person name="Chang Y.J."/>
            <person name="Jeffries C.D."/>
            <person name="Detter J.C."/>
            <person name="Beck B."/>
            <person name="Woyke T."/>
            <person name="Bristow J."/>
            <person name="Eisen J.A."/>
            <person name="Markowitz V."/>
            <person name="Hugenholtz P."/>
            <person name="Kyrpides N.C."/>
            <person name="Klenk H.P."/>
        </authorList>
    </citation>
    <scope>NUCLEOTIDE SEQUENCE [LARGE SCALE GENOMIC DNA]</scope>
    <source>
        <strain evidence="4">ATCC 43644 / DSM 9630 / IS1B</strain>
    </source>
</reference>
<keyword evidence="1" id="KW-0812">Transmembrane</keyword>
<dbReference type="InterPro" id="IPR011933">
    <property type="entry name" value="Double_TM_dom"/>
</dbReference>
<dbReference type="SMART" id="SM00327">
    <property type="entry name" value="VWA"/>
    <property type="match status" value="1"/>
</dbReference>
<dbReference type="EMBL" id="CP002353">
    <property type="protein sequence ID" value="ADV64099.1"/>
    <property type="molecule type" value="Genomic_DNA"/>
</dbReference>
<dbReference type="AlphaFoldDB" id="E8QXR2"/>
<dbReference type="PANTHER" id="PTHR37464">
    <property type="entry name" value="BLL2463 PROTEIN"/>
    <property type="match status" value="1"/>
</dbReference>
<dbReference type="Gene3D" id="3.40.50.880">
    <property type="match status" value="1"/>
</dbReference>
<dbReference type="eggNOG" id="COG2304">
    <property type="taxonomic scope" value="Bacteria"/>
</dbReference>
<keyword evidence="4" id="KW-1185">Reference proteome</keyword>
<dbReference type="Pfam" id="PF07705">
    <property type="entry name" value="CARDB"/>
    <property type="match status" value="1"/>
</dbReference>
<dbReference type="InParanoid" id="E8QXR2"/>
<feature type="domain" description="VWFA" evidence="2">
    <location>
        <begin position="114"/>
        <end position="288"/>
    </location>
</feature>
<dbReference type="InterPro" id="IPR002035">
    <property type="entry name" value="VWF_A"/>
</dbReference>
<dbReference type="PANTHER" id="PTHR37464:SF1">
    <property type="entry name" value="BLL2463 PROTEIN"/>
    <property type="match status" value="1"/>
</dbReference>
<keyword evidence="1" id="KW-0472">Membrane</keyword>
<proteinExistence type="predicted"/>
<evidence type="ECO:0000313" key="3">
    <source>
        <dbReference type="EMBL" id="ADV64099.1"/>
    </source>
</evidence>
<reference key="1">
    <citation type="submission" date="2010-11" db="EMBL/GenBank/DDBJ databases">
        <title>The complete sequence of chromosome of Isophaera pallida ATCC 43644.</title>
        <authorList>
            <consortium name="US DOE Joint Genome Institute (JGI-PGF)"/>
            <person name="Lucas S."/>
            <person name="Copeland A."/>
            <person name="Lapidus A."/>
            <person name="Bruce D."/>
            <person name="Goodwin L."/>
            <person name="Pitluck S."/>
            <person name="Kyrpides N."/>
            <person name="Mavromatis K."/>
            <person name="Pagani I."/>
            <person name="Ivanova N."/>
            <person name="Saunders E."/>
            <person name="Brettin T."/>
            <person name="Detter J.C."/>
            <person name="Han C."/>
            <person name="Tapia R."/>
            <person name="Land M."/>
            <person name="Hauser L."/>
            <person name="Markowitz V."/>
            <person name="Cheng J.-F."/>
            <person name="Hugenholtz P."/>
            <person name="Woyke T."/>
            <person name="Wu D."/>
            <person name="Eisen J.A."/>
        </authorList>
    </citation>
    <scope>NUCLEOTIDE SEQUENCE</scope>
    <source>
        <strain>ATCC 43644</strain>
    </source>
</reference>
<dbReference type="InterPro" id="IPR011635">
    <property type="entry name" value="CARDB"/>
</dbReference>
<dbReference type="RefSeq" id="WP_013566387.1">
    <property type="nucleotide sequence ID" value="NC_014962.1"/>
</dbReference>
<dbReference type="SUPFAM" id="SSF52317">
    <property type="entry name" value="Class I glutamine amidotransferase-like"/>
    <property type="match status" value="1"/>
</dbReference>
<evidence type="ECO:0000256" key="1">
    <source>
        <dbReference type="SAM" id="Phobius"/>
    </source>
</evidence>
<dbReference type="SUPFAM" id="SSF53300">
    <property type="entry name" value="vWA-like"/>
    <property type="match status" value="1"/>
</dbReference>
<dbReference type="STRING" id="575540.Isop_3542"/>
<dbReference type="HOGENOM" id="CLU_017817_0_0_0"/>
<evidence type="ECO:0000259" key="2">
    <source>
        <dbReference type="SMART" id="SM00327"/>
    </source>
</evidence>
<feature type="transmembrane region" description="Helical" evidence="1">
    <location>
        <begin position="80"/>
        <end position="98"/>
    </location>
</feature>
<dbReference type="Gene3D" id="2.60.40.10">
    <property type="entry name" value="Immunoglobulins"/>
    <property type="match status" value="1"/>
</dbReference>
<sequence length="757" mass="81681">MDPSPALSLWNGPALFWAVAPVWALGFANSIMLWGAAGASLPILIHLLNRRRFKRVRWAAMQFLLAAVKKNQRRIQLEQLLLLAVRTLIVLLAALAMAKPFLESSGLPLVAGQRTHLILALDGSMSMTYQPAESTRFDQAKAAARQLLKEARPGDVASVVLLGASPRIVVGEPSPRLDEVAREIDDLQATHGGTDLAASFDAIARAMDASTISQKQLIILTDLQASSWRQPAAAEGVKVALAKLSRDGRSTRSVVVDLGKENTANRAVVDLDLNTQVVTVGTPFTVRATARNFSTIPADSTRARLVVDGQFVNERVIESWPSGEEAVVAFTHTLVTPGDHVVEVRLDEDPLVVDDRRRLVIPTREVVQVLLVDGDAKAEPFQSETDYLAEALAPASAGASGLNEPVSAIRVEVVSESQLAGRDLSRYDAIAVCNVAQFTEREVTILESYLRQGGGVAIFLGNQTLTDNANRLLFADGKGLLPAEIVGVVGDETRRGEPVGFNTLGLRHPIVAPFAGASESVIAGLTGVRTWRYYQLKLPEDSPARVALAFETGDPALIEIDRHRGKVILSATTADADWTTWPLHPSYPPVMEQILLQAASGRFAARNAAVGQPLDQTYPPSGSGLDARLTRPDEEVVTVRLRDDPDGAASLFRYENTDLSGVYQARIGPPLAAEASFAVNPPPAESDPARISEADLRAEFPGWDFRVVTSSKASDSPTTSALARQGELHRPLLWAVLALLLFESVLAWWFGYHTAPA</sequence>
<dbReference type="Gene3D" id="3.40.50.410">
    <property type="entry name" value="von Willebrand factor, type A domain"/>
    <property type="match status" value="1"/>
</dbReference>
<dbReference type="InterPro" id="IPR024163">
    <property type="entry name" value="Aerotolerance_reg_N"/>
</dbReference>
<accession>E8QXR2</accession>
<organism evidence="3 4">
    <name type="scientific">Isosphaera pallida (strain ATCC 43644 / DSM 9630 / IS1B)</name>
    <dbReference type="NCBI Taxonomy" id="575540"/>
    <lineage>
        <taxon>Bacteria</taxon>
        <taxon>Pseudomonadati</taxon>
        <taxon>Planctomycetota</taxon>
        <taxon>Planctomycetia</taxon>
        <taxon>Isosphaerales</taxon>
        <taxon>Isosphaeraceae</taxon>
        <taxon>Isosphaera</taxon>
    </lineage>
</organism>
<dbReference type="NCBIfam" id="TIGR02226">
    <property type="entry name" value="two_anch"/>
    <property type="match status" value="1"/>
</dbReference>